<reference evidence="2" key="2">
    <citation type="submission" date="2015-01" db="EMBL/GenBank/DDBJ databases">
        <title>Evolutionary Origins and Diversification of the Mycorrhizal Mutualists.</title>
        <authorList>
            <consortium name="DOE Joint Genome Institute"/>
            <consortium name="Mycorrhizal Genomics Consortium"/>
            <person name="Kohler A."/>
            <person name="Kuo A."/>
            <person name="Nagy L.G."/>
            <person name="Floudas D."/>
            <person name="Copeland A."/>
            <person name="Barry K.W."/>
            <person name="Cichocki N."/>
            <person name="Veneault-Fourrey C."/>
            <person name="LaButti K."/>
            <person name="Lindquist E.A."/>
            <person name="Lipzen A."/>
            <person name="Lundell T."/>
            <person name="Morin E."/>
            <person name="Murat C."/>
            <person name="Riley R."/>
            <person name="Ohm R."/>
            <person name="Sun H."/>
            <person name="Tunlid A."/>
            <person name="Henrissat B."/>
            <person name="Grigoriev I.V."/>
            <person name="Hibbett D.S."/>
            <person name="Martin F."/>
        </authorList>
    </citation>
    <scope>NUCLEOTIDE SEQUENCE [LARGE SCALE GENOMIC DNA]</scope>
    <source>
        <strain evidence="2">F 1598</strain>
    </source>
</reference>
<reference evidence="1 2" key="1">
    <citation type="submission" date="2014-04" db="EMBL/GenBank/DDBJ databases">
        <authorList>
            <consortium name="DOE Joint Genome Institute"/>
            <person name="Kuo A."/>
            <person name="Tarkka M."/>
            <person name="Buscot F."/>
            <person name="Kohler A."/>
            <person name="Nagy L.G."/>
            <person name="Floudas D."/>
            <person name="Copeland A."/>
            <person name="Barry K.W."/>
            <person name="Cichocki N."/>
            <person name="Veneault-Fourrey C."/>
            <person name="LaButti K."/>
            <person name="Lindquist E.A."/>
            <person name="Lipzen A."/>
            <person name="Lundell T."/>
            <person name="Morin E."/>
            <person name="Murat C."/>
            <person name="Sun H."/>
            <person name="Tunlid A."/>
            <person name="Henrissat B."/>
            <person name="Grigoriev I.V."/>
            <person name="Hibbett D.S."/>
            <person name="Martin F."/>
            <person name="Nordberg H.P."/>
            <person name="Cantor M.N."/>
            <person name="Hua S.X."/>
        </authorList>
    </citation>
    <scope>NUCLEOTIDE SEQUENCE [LARGE SCALE GENOMIC DNA]</scope>
    <source>
        <strain evidence="1 2">F 1598</strain>
    </source>
</reference>
<dbReference type="HOGENOM" id="CLU_030516_0_0_1"/>
<proteinExistence type="predicted"/>
<protein>
    <submittedName>
        <fullName evidence="1">Uncharacterized protein</fullName>
    </submittedName>
</protein>
<evidence type="ECO:0000313" key="1">
    <source>
        <dbReference type="EMBL" id="KIM82911.1"/>
    </source>
</evidence>
<keyword evidence="2" id="KW-1185">Reference proteome</keyword>
<dbReference type="InParanoid" id="A0A0C3FWQ5"/>
<gene>
    <name evidence="1" type="ORF">PILCRDRAFT_7368</name>
</gene>
<sequence length="488" mass="55123">MDTIANHSSTQSAVDEALAPITENPFSENAGHAVASLWKVIQAMCNIEAASMLDITVQRQNIMLTNSTTWKWLEVVCRDNCLSHMVNRHDTDTWIKCLTDRIDNLIDSQSQTSSIIPGDFLPGFQGAPYEWKRSRLTQNLIGGPQHALIYATVTTIVRQWLGYPSAGLTQARAVFVDNIVKAMRPNVLLLGVVWTSYCRLQSHVIGQSTYGSITVSHFTEFRKYLTQHPLCNSESAESNALTNIGQLMHAFRNVELAKFMFPDRTLELPNDSDTPSCSSPSNSCLPSTNVAGQRHIQMGNPKLLLDFLLQLFPFVDDTLPSTPLMTKIQHYLDHYLPFRDNAPQRIKSMGPEGPYHPSVIGTQIGFFGSIFWHGVSYATNSVTDKTMLFDLTSFHLKKETSIKSIGEKATERYFCNPKAYGPYNCFRTTSSAEQYWESSGRPELISWLKKDIKPSYLEQWRFFKGAYLKDLNGKFERDSKDKNVKAFP</sequence>
<evidence type="ECO:0000313" key="2">
    <source>
        <dbReference type="Proteomes" id="UP000054166"/>
    </source>
</evidence>
<accession>A0A0C3FWQ5</accession>
<dbReference type="EMBL" id="KN832992">
    <property type="protein sequence ID" value="KIM82911.1"/>
    <property type="molecule type" value="Genomic_DNA"/>
</dbReference>
<name>A0A0C3FWQ5_PILCF</name>
<dbReference type="Proteomes" id="UP000054166">
    <property type="component" value="Unassembled WGS sequence"/>
</dbReference>
<dbReference type="AlphaFoldDB" id="A0A0C3FWQ5"/>
<organism evidence="1 2">
    <name type="scientific">Piloderma croceum (strain F 1598)</name>
    <dbReference type="NCBI Taxonomy" id="765440"/>
    <lineage>
        <taxon>Eukaryota</taxon>
        <taxon>Fungi</taxon>
        <taxon>Dikarya</taxon>
        <taxon>Basidiomycota</taxon>
        <taxon>Agaricomycotina</taxon>
        <taxon>Agaricomycetes</taxon>
        <taxon>Agaricomycetidae</taxon>
        <taxon>Atheliales</taxon>
        <taxon>Atheliaceae</taxon>
        <taxon>Piloderma</taxon>
    </lineage>
</organism>